<dbReference type="Proteomes" id="UP001180453">
    <property type="component" value="Unassembled WGS sequence"/>
</dbReference>
<protein>
    <recommendedName>
        <fullName evidence="4">Solute-binding protein family 3/N-terminal domain-containing protein</fullName>
    </recommendedName>
</protein>
<feature type="chain" id="PRO_5046745976" description="Solute-binding protein family 3/N-terminal domain-containing protein" evidence="1">
    <location>
        <begin position="26"/>
        <end position="286"/>
    </location>
</feature>
<reference evidence="2 3" key="1">
    <citation type="submission" date="2023-07" db="EMBL/GenBank/DDBJ databases">
        <title>Sorghum-associated microbial communities from plants grown in Nebraska, USA.</title>
        <authorList>
            <person name="Schachtman D."/>
        </authorList>
    </citation>
    <scope>NUCLEOTIDE SEQUENCE [LARGE SCALE GENOMIC DNA]</scope>
    <source>
        <strain evidence="2 3">BE314</strain>
    </source>
</reference>
<organism evidence="2 3">
    <name type="scientific">Roseateles saccharophilus</name>
    <name type="common">Pseudomonas saccharophila</name>
    <dbReference type="NCBI Taxonomy" id="304"/>
    <lineage>
        <taxon>Bacteria</taxon>
        <taxon>Pseudomonadati</taxon>
        <taxon>Pseudomonadota</taxon>
        <taxon>Betaproteobacteria</taxon>
        <taxon>Burkholderiales</taxon>
        <taxon>Sphaerotilaceae</taxon>
        <taxon>Roseateles</taxon>
    </lineage>
</organism>
<keyword evidence="1" id="KW-0732">Signal</keyword>
<keyword evidence="3" id="KW-1185">Reference proteome</keyword>
<proteinExistence type="predicted"/>
<dbReference type="SUPFAM" id="SSF53850">
    <property type="entry name" value="Periplasmic binding protein-like II"/>
    <property type="match status" value="1"/>
</dbReference>
<evidence type="ECO:0000313" key="3">
    <source>
        <dbReference type="Proteomes" id="UP001180453"/>
    </source>
</evidence>
<dbReference type="EMBL" id="JAVDXU010000001">
    <property type="protein sequence ID" value="MDR7269712.1"/>
    <property type="molecule type" value="Genomic_DNA"/>
</dbReference>
<comment type="caution">
    <text evidence="2">The sequence shown here is derived from an EMBL/GenBank/DDBJ whole genome shotgun (WGS) entry which is preliminary data.</text>
</comment>
<evidence type="ECO:0000256" key="1">
    <source>
        <dbReference type="SAM" id="SignalP"/>
    </source>
</evidence>
<name>A0ABU1YLI4_ROSSA</name>
<evidence type="ECO:0008006" key="4">
    <source>
        <dbReference type="Google" id="ProtNLM"/>
    </source>
</evidence>
<dbReference type="Gene3D" id="3.40.190.10">
    <property type="entry name" value="Periplasmic binding protein-like II"/>
    <property type="match status" value="2"/>
</dbReference>
<evidence type="ECO:0000313" key="2">
    <source>
        <dbReference type="EMBL" id="MDR7269712.1"/>
    </source>
</evidence>
<accession>A0ABU1YLI4</accession>
<gene>
    <name evidence="2" type="ORF">J2X20_002341</name>
</gene>
<feature type="signal peptide" evidence="1">
    <location>
        <begin position="1"/>
        <end position="25"/>
    </location>
</feature>
<sequence>MPPPSRLRRQLLALPLVTALPSVHGAGTPLVLRLPDPNAYSAHGNFFIEALKLALSKTADGEPPPTLVHAAPDLPRPRMRQMLQDGLMDLMWSTTTPEREAQALPVRFNLLKGTNELRFLLVRAADLPALRPLRTLEALRKLRAGAGTYWSDAQILRANGFSVETATKSELLFRMLKAGRFDFLPRSREEIEDELVHYADQGFAELPGVALQYKQPLYFFVARDKPQLAERLARGLALAAADGSFDALFLAEPGLKTALTQLRGYTGLRLQLKALEAEAAASAASR</sequence>
<dbReference type="RefSeq" id="WP_310264740.1">
    <property type="nucleotide sequence ID" value="NZ_JAVDXU010000001.1"/>
</dbReference>